<proteinExistence type="predicted"/>
<dbReference type="EMBL" id="JAXCGZ010016320">
    <property type="protein sequence ID" value="KAK7069473.1"/>
    <property type="molecule type" value="Genomic_DNA"/>
</dbReference>
<accession>A0AAN8ZZE7</accession>
<feature type="non-terminal residue" evidence="1">
    <location>
        <position position="1"/>
    </location>
</feature>
<name>A0AAN8ZZE7_HALRR</name>
<comment type="caution">
    <text evidence="1">The sequence shown here is derived from an EMBL/GenBank/DDBJ whole genome shotgun (WGS) entry which is preliminary data.</text>
</comment>
<reference evidence="1 2" key="1">
    <citation type="submission" date="2023-11" db="EMBL/GenBank/DDBJ databases">
        <title>Halocaridina rubra genome assembly.</title>
        <authorList>
            <person name="Smith C."/>
        </authorList>
    </citation>
    <scope>NUCLEOTIDE SEQUENCE [LARGE SCALE GENOMIC DNA]</scope>
    <source>
        <strain evidence="1">EP-1</strain>
        <tissue evidence="1">Whole</tissue>
    </source>
</reference>
<dbReference type="Proteomes" id="UP001381693">
    <property type="component" value="Unassembled WGS sequence"/>
</dbReference>
<evidence type="ECO:0000313" key="2">
    <source>
        <dbReference type="Proteomes" id="UP001381693"/>
    </source>
</evidence>
<organism evidence="1 2">
    <name type="scientific">Halocaridina rubra</name>
    <name type="common">Hawaiian red shrimp</name>
    <dbReference type="NCBI Taxonomy" id="373956"/>
    <lineage>
        <taxon>Eukaryota</taxon>
        <taxon>Metazoa</taxon>
        <taxon>Ecdysozoa</taxon>
        <taxon>Arthropoda</taxon>
        <taxon>Crustacea</taxon>
        <taxon>Multicrustacea</taxon>
        <taxon>Malacostraca</taxon>
        <taxon>Eumalacostraca</taxon>
        <taxon>Eucarida</taxon>
        <taxon>Decapoda</taxon>
        <taxon>Pleocyemata</taxon>
        <taxon>Caridea</taxon>
        <taxon>Atyoidea</taxon>
        <taxon>Atyidae</taxon>
        <taxon>Halocaridina</taxon>
    </lineage>
</organism>
<protein>
    <submittedName>
        <fullName evidence="1">Uncharacterized protein</fullName>
    </submittedName>
</protein>
<gene>
    <name evidence="1" type="ORF">SK128_007848</name>
</gene>
<evidence type="ECO:0000313" key="1">
    <source>
        <dbReference type="EMBL" id="KAK7069473.1"/>
    </source>
</evidence>
<keyword evidence="2" id="KW-1185">Reference proteome</keyword>
<dbReference type="AlphaFoldDB" id="A0AAN8ZZE7"/>
<sequence length="65" mass="7121">QEVNVLYRNAKRHLGLLSAEASGLISWADTEPGTIIGCTLTLPGTPHAQTLRKLYTPDKKDFAKN</sequence>